<organism evidence="7 8">
    <name type="scientific">Pendulispora brunnea</name>
    <dbReference type="NCBI Taxonomy" id="2905690"/>
    <lineage>
        <taxon>Bacteria</taxon>
        <taxon>Pseudomonadati</taxon>
        <taxon>Myxococcota</taxon>
        <taxon>Myxococcia</taxon>
        <taxon>Myxococcales</taxon>
        <taxon>Sorangiineae</taxon>
        <taxon>Pendulisporaceae</taxon>
        <taxon>Pendulispora</taxon>
    </lineage>
</organism>
<evidence type="ECO:0000256" key="1">
    <source>
        <dbReference type="ARBA" id="ARBA00001561"/>
    </source>
</evidence>
<dbReference type="Pfam" id="PF01464">
    <property type="entry name" value="SLT"/>
    <property type="match status" value="1"/>
</dbReference>
<evidence type="ECO:0000313" key="8">
    <source>
        <dbReference type="Proteomes" id="UP001379533"/>
    </source>
</evidence>
<dbReference type="Pfam" id="PF25275">
    <property type="entry name" value="Golvesin_C"/>
    <property type="match status" value="1"/>
</dbReference>
<dbReference type="GO" id="GO:0008745">
    <property type="term" value="F:N-acetylmuramoyl-L-alanine amidase activity"/>
    <property type="evidence" value="ECO:0007669"/>
    <property type="project" value="UniProtKB-EC"/>
</dbReference>
<dbReference type="InterPro" id="IPR002502">
    <property type="entry name" value="Amidase_domain"/>
</dbReference>
<dbReference type="SUPFAM" id="SSF55846">
    <property type="entry name" value="N-acetylmuramoyl-L-alanine amidase-like"/>
    <property type="match status" value="1"/>
</dbReference>
<dbReference type="Gene3D" id="2.60.120.260">
    <property type="entry name" value="Galactose-binding domain-like"/>
    <property type="match status" value="1"/>
</dbReference>
<name>A0ABZ2JVR7_9BACT</name>
<feature type="domain" description="N-acetylmuramoyl-L-alanine amidase" evidence="6">
    <location>
        <begin position="216"/>
        <end position="364"/>
    </location>
</feature>
<evidence type="ECO:0000256" key="5">
    <source>
        <dbReference type="SAM" id="SignalP"/>
    </source>
</evidence>
<dbReference type="CDD" id="cd14488">
    <property type="entry name" value="CBM6-CBM35-CBM36_like_2"/>
    <property type="match status" value="1"/>
</dbReference>
<dbReference type="Pfam" id="PF01510">
    <property type="entry name" value="Amidase_2"/>
    <property type="match status" value="1"/>
</dbReference>
<evidence type="ECO:0000256" key="2">
    <source>
        <dbReference type="ARBA" id="ARBA00011901"/>
    </source>
</evidence>
<dbReference type="RefSeq" id="WP_394841168.1">
    <property type="nucleotide sequence ID" value="NZ_CP089982.1"/>
</dbReference>
<dbReference type="Proteomes" id="UP001379533">
    <property type="component" value="Chromosome"/>
</dbReference>
<dbReference type="InterPro" id="IPR008258">
    <property type="entry name" value="Transglycosylase_SLT_dom_1"/>
</dbReference>
<evidence type="ECO:0000313" key="7">
    <source>
        <dbReference type="EMBL" id="WXA90554.1"/>
    </source>
</evidence>
<keyword evidence="4" id="KW-0961">Cell wall biogenesis/degradation</keyword>
<sequence length="524" mass="55976">MRISSRSFLLVTLLVASACASACTAPEDENAGDVTPQALDDSRRPLDAMFEDAAREFQVPANLLKAIAYTETRMEMVRGEQEFEGRPAAFGVMALRGDTLLRGAKLAGVTPEKARTDPRANIRAGAAVLASLAEEAGLADRADVGAWATIAVRLSGITSPEAQAHYVHREVYDVLRRGEPAAGITPAEGIRPQFAEAQSAVQAAGPDYPASIWRPSPNYGSRPSGDIGDPGMIVIHTCEGNYAGCWDWLTNSASQVSAHYVVNESGSEVSQLVREANRAWHVAATYKCSLNSNVECWRNGYSVNHFSVGIEHGGFASQSSFPAGQIDASAKLSCDIARDQAIPRDRFHILAHGQLQPENRTDPGPNWPWTSYISKINSFCGTATGEIVIDSDNANNDTAKAKIEVSSEWATGSATSGYYGSGYLYASTVATADKATFSFYLPAAGTKTVDAWWVAGTNRTTAAPFVVVDANGTTLATVNANQQTNGSKWNTLGSWSFPAGWNKVELRRTAAEGSVVIADAVRVR</sequence>
<dbReference type="Gene3D" id="1.10.530.10">
    <property type="match status" value="1"/>
</dbReference>
<proteinExistence type="predicted"/>
<evidence type="ECO:0000256" key="4">
    <source>
        <dbReference type="ARBA" id="ARBA00023316"/>
    </source>
</evidence>
<dbReference type="SUPFAM" id="SSF53955">
    <property type="entry name" value="Lysozyme-like"/>
    <property type="match status" value="1"/>
</dbReference>
<dbReference type="Gene3D" id="3.40.80.10">
    <property type="entry name" value="Peptidoglycan recognition protein-like"/>
    <property type="match status" value="1"/>
</dbReference>
<dbReference type="InterPro" id="IPR023346">
    <property type="entry name" value="Lysozyme-like_dom_sf"/>
</dbReference>
<accession>A0ABZ2JVR7</accession>
<keyword evidence="3 7" id="KW-0378">Hydrolase</keyword>
<keyword evidence="8" id="KW-1185">Reference proteome</keyword>
<dbReference type="PANTHER" id="PTHR30417:SF1">
    <property type="entry name" value="N-ACETYLMURAMOYL-L-ALANINE AMIDASE AMID"/>
    <property type="match status" value="1"/>
</dbReference>
<keyword evidence="5" id="KW-0732">Signal</keyword>
<reference evidence="7 8" key="1">
    <citation type="submission" date="2021-12" db="EMBL/GenBank/DDBJ databases">
        <title>Discovery of the Pendulisporaceae a myxobacterial family with distinct sporulation behavior and unique specialized metabolism.</title>
        <authorList>
            <person name="Garcia R."/>
            <person name="Popoff A."/>
            <person name="Bader C.D."/>
            <person name="Loehr J."/>
            <person name="Walesch S."/>
            <person name="Walt C."/>
            <person name="Boldt J."/>
            <person name="Bunk B."/>
            <person name="Haeckl F.J.F.P.J."/>
            <person name="Gunesch A.P."/>
            <person name="Birkelbach J."/>
            <person name="Nuebel U."/>
            <person name="Pietschmann T."/>
            <person name="Bach T."/>
            <person name="Mueller R."/>
        </authorList>
    </citation>
    <scope>NUCLEOTIDE SEQUENCE [LARGE SCALE GENOMIC DNA]</scope>
    <source>
        <strain evidence="7 8">MSr12523</strain>
    </source>
</reference>
<dbReference type="InterPro" id="IPR051206">
    <property type="entry name" value="NAMLAA_amidase_2"/>
</dbReference>
<feature type="chain" id="PRO_5046763774" description="N-acetylmuramoyl-L-alanine amidase" evidence="5">
    <location>
        <begin position="23"/>
        <end position="524"/>
    </location>
</feature>
<gene>
    <name evidence="7" type="ORF">LZC95_29370</name>
</gene>
<dbReference type="SMART" id="SM00644">
    <property type="entry name" value="Ami_2"/>
    <property type="match status" value="1"/>
</dbReference>
<dbReference type="PANTHER" id="PTHR30417">
    <property type="entry name" value="N-ACETYLMURAMOYL-L-ALANINE AMIDASE AMID"/>
    <property type="match status" value="1"/>
</dbReference>
<protein>
    <recommendedName>
        <fullName evidence="2">N-acetylmuramoyl-L-alanine amidase</fullName>
        <ecNumber evidence="2">3.5.1.28</ecNumber>
    </recommendedName>
</protein>
<evidence type="ECO:0000259" key="6">
    <source>
        <dbReference type="SMART" id="SM00644"/>
    </source>
</evidence>
<comment type="catalytic activity">
    <reaction evidence="1">
        <text>Hydrolyzes the link between N-acetylmuramoyl residues and L-amino acid residues in certain cell-wall glycopeptides.</text>
        <dbReference type="EC" id="3.5.1.28"/>
    </reaction>
</comment>
<dbReference type="PROSITE" id="PS51257">
    <property type="entry name" value="PROKAR_LIPOPROTEIN"/>
    <property type="match status" value="1"/>
</dbReference>
<evidence type="ECO:0000256" key="3">
    <source>
        <dbReference type="ARBA" id="ARBA00022801"/>
    </source>
</evidence>
<dbReference type="InterPro" id="IPR033803">
    <property type="entry name" value="CBD-like_Golvesin-Xly"/>
</dbReference>
<dbReference type="EC" id="3.5.1.28" evidence="2"/>
<dbReference type="InterPro" id="IPR036505">
    <property type="entry name" value="Amidase/PGRP_sf"/>
</dbReference>
<dbReference type="CDD" id="cd06583">
    <property type="entry name" value="PGRP"/>
    <property type="match status" value="1"/>
</dbReference>
<dbReference type="EMBL" id="CP089982">
    <property type="protein sequence ID" value="WXA90554.1"/>
    <property type="molecule type" value="Genomic_DNA"/>
</dbReference>
<feature type="signal peptide" evidence="5">
    <location>
        <begin position="1"/>
        <end position="22"/>
    </location>
</feature>